<organism evidence="2 3">
    <name type="scientific">Oceanospirillum sediminis</name>
    <dbReference type="NCBI Taxonomy" id="2760088"/>
    <lineage>
        <taxon>Bacteria</taxon>
        <taxon>Pseudomonadati</taxon>
        <taxon>Pseudomonadota</taxon>
        <taxon>Gammaproteobacteria</taxon>
        <taxon>Oceanospirillales</taxon>
        <taxon>Oceanospirillaceae</taxon>
        <taxon>Oceanospirillum</taxon>
    </lineage>
</organism>
<dbReference type="EMBL" id="JACJFM010000053">
    <property type="protein sequence ID" value="MBB1489409.1"/>
    <property type="molecule type" value="Genomic_DNA"/>
</dbReference>
<feature type="chain" id="PRO_5033054953" evidence="1">
    <location>
        <begin position="27"/>
        <end position="169"/>
    </location>
</feature>
<dbReference type="RefSeq" id="WP_182811592.1">
    <property type="nucleotide sequence ID" value="NZ_JACJFM010000053.1"/>
</dbReference>
<evidence type="ECO:0000313" key="3">
    <source>
        <dbReference type="Proteomes" id="UP000565262"/>
    </source>
</evidence>
<reference evidence="2 3" key="1">
    <citation type="submission" date="2020-08" db="EMBL/GenBank/DDBJ databases">
        <title>Oceanospirillum sp. nov. isolated from marine sediment.</title>
        <authorList>
            <person name="Ji X."/>
        </authorList>
    </citation>
    <scope>NUCLEOTIDE SEQUENCE [LARGE SCALE GENOMIC DNA]</scope>
    <source>
        <strain evidence="2 3">D5</strain>
    </source>
</reference>
<protein>
    <submittedName>
        <fullName evidence="2">Copper resistance protein CopA</fullName>
    </submittedName>
</protein>
<dbReference type="AlphaFoldDB" id="A0A839IY93"/>
<accession>A0A839IY93</accession>
<keyword evidence="1" id="KW-0732">Signal</keyword>
<feature type="signal peptide" evidence="1">
    <location>
        <begin position="1"/>
        <end position="26"/>
    </location>
</feature>
<evidence type="ECO:0000313" key="2">
    <source>
        <dbReference type="EMBL" id="MBB1489409.1"/>
    </source>
</evidence>
<proteinExistence type="predicted"/>
<evidence type="ECO:0000256" key="1">
    <source>
        <dbReference type="SAM" id="SignalP"/>
    </source>
</evidence>
<keyword evidence="3" id="KW-1185">Reference proteome</keyword>
<sequence length="169" mass="18465">MFKTVKNSLIALGTAAALLAGQGAFAHSAHCEDTPLGELMEGMKTDLKAYVGAFKSSDSAAMQTAVEQLLAASLKAKEYVPLKLQDNMPQMSAEHHAKMGDMKHMPNMEGMSHATHMKHMKYLQGIDKLNQLLTELKAAGDDKQAIKQLLGQIKQHSKSSHEAFRKDCD</sequence>
<dbReference type="Proteomes" id="UP000565262">
    <property type="component" value="Unassembled WGS sequence"/>
</dbReference>
<comment type="caution">
    <text evidence="2">The sequence shown here is derived from an EMBL/GenBank/DDBJ whole genome shotgun (WGS) entry which is preliminary data.</text>
</comment>
<name>A0A839IY93_9GAMM</name>
<gene>
    <name evidence="2" type="ORF">H4O21_22620</name>
</gene>